<dbReference type="eggNOG" id="COG1960">
    <property type="taxonomic scope" value="Bacteria"/>
</dbReference>
<dbReference type="PROSITE" id="PS00073">
    <property type="entry name" value="ACYL_COA_DH_2"/>
    <property type="match status" value="1"/>
</dbReference>
<name>I6ZX77_MELRP</name>
<keyword evidence="3 8" id="KW-0285">Flavoprotein</keyword>
<comment type="similarity">
    <text evidence="2 8">Belongs to the acyl-CoA dehydrogenase family.</text>
</comment>
<dbReference type="InterPro" id="IPR036250">
    <property type="entry name" value="AcylCo_DH-like_C"/>
</dbReference>
<dbReference type="SUPFAM" id="SSF56645">
    <property type="entry name" value="Acyl-CoA dehydrogenase NM domain-like"/>
    <property type="match status" value="1"/>
</dbReference>
<dbReference type="GO" id="GO:0003995">
    <property type="term" value="F:acyl-CoA dehydrogenase activity"/>
    <property type="evidence" value="ECO:0007669"/>
    <property type="project" value="InterPro"/>
</dbReference>
<evidence type="ECO:0000256" key="3">
    <source>
        <dbReference type="ARBA" id="ARBA00022630"/>
    </source>
</evidence>
<dbReference type="PIRSF" id="PIRSF016578">
    <property type="entry name" value="HsaA"/>
    <property type="match status" value="1"/>
</dbReference>
<dbReference type="Gene3D" id="1.20.140.10">
    <property type="entry name" value="Butyryl-CoA Dehydrogenase, subunit A, domain 3"/>
    <property type="match status" value="1"/>
</dbReference>
<dbReference type="InterPro" id="IPR006089">
    <property type="entry name" value="Acyl-CoA_DH_CS"/>
</dbReference>
<sequence length="382" mass="42262">MDFNLTEEHLLIQQAAREFAENEAAPSAVDRDINAEFPHDLVKKMGELGFMGMMVSPEYDGSGLDTVSYVLAMIEISKVDASLGVIMSVNNSLVCYGLEEWGSDYQKEKYLKPLARGDKLGAFALSEPEAGSDATHQHTSAVKKGDRWIINGVKNWITNGINADYYLVFAQTDRVKRHKGITCFIVEKGTPGFTHGKKEDKLGIRSSDTCSLLFENCEVPEENILWEVGKGFNVAMNTLNGGRIGIAAQACGIAEASFSAAVKYSKTRKAFGTEISNLQAIQFKLADMSVNLEAAKLLTLKAAFLKDKHIDYIEAAATAKLYSSKVAVENSLEAIQIHGGYGYVREYLVERYLRDAKITEIYEGTSEIQRIVIAREILKHFE</sequence>
<evidence type="ECO:0000256" key="5">
    <source>
        <dbReference type="ARBA" id="ARBA00023002"/>
    </source>
</evidence>
<evidence type="ECO:0000259" key="9">
    <source>
        <dbReference type="Pfam" id="PF00441"/>
    </source>
</evidence>
<evidence type="ECO:0000313" key="13">
    <source>
        <dbReference type="Proteomes" id="UP000009011"/>
    </source>
</evidence>
<dbReference type="Gene3D" id="1.10.540.10">
    <property type="entry name" value="Acyl-CoA dehydrogenase/oxidase, N-terminal domain"/>
    <property type="match status" value="1"/>
</dbReference>
<dbReference type="PANTHER" id="PTHR43884:SF12">
    <property type="entry name" value="ISOVALERYL-COA DEHYDROGENASE, MITOCHONDRIAL-RELATED"/>
    <property type="match status" value="1"/>
</dbReference>
<feature type="domain" description="Acyl-CoA dehydrogenase/oxidase C-terminal" evidence="9">
    <location>
        <begin position="229"/>
        <end position="378"/>
    </location>
</feature>
<dbReference type="OrthoDB" id="9764422at2"/>
<proteinExistence type="inferred from homology"/>
<dbReference type="SUPFAM" id="SSF47203">
    <property type="entry name" value="Acyl-CoA dehydrogenase C-terminal domain-like"/>
    <property type="match status" value="1"/>
</dbReference>
<evidence type="ECO:0000256" key="7">
    <source>
        <dbReference type="ARBA" id="ARBA00072305"/>
    </source>
</evidence>
<dbReference type="CDD" id="cd01158">
    <property type="entry name" value="SCAD_SBCAD"/>
    <property type="match status" value="1"/>
</dbReference>
<dbReference type="EC" id="1.3.8.10" evidence="6"/>
<dbReference type="Pfam" id="PF02770">
    <property type="entry name" value="Acyl-CoA_dh_M"/>
    <property type="match status" value="1"/>
</dbReference>
<dbReference type="HOGENOM" id="CLU_018204_0_2_10"/>
<keyword evidence="5 8" id="KW-0560">Oxidoreductase</keyword>
<organism evidence="12 13">
    <name type="scientific">Melioribacter roseus (strain DSM 23840 / JCM 17771 / VKM B-2668 / P3M-2)</name>
    <dbReference type="NCBI Taxonomy" id="1191523"/>
    <lineage>
        <taxon>Bacteria</taxon>
        <taxon>Pseudomonadati</taxon>
        <taxon>Ignavibacteriota</taxon>
        <taxon>Ignavibacteria</taxon>
        <taxon>Ignavibacteriales</taxon>
        <taxon>Melioribacteraceae</taxon>
        <taxon>Melioribacter</taxon>
    </lineage>
</organism>
<feature type="domain" description="Acyl-CoA oxidase/dehydrogenase middle" evidence="10">
    <location>
        <begin position="122"/>
        <end position="217"/>
    </location>
</feature>
<evidence type="ECO:0000256" key="2">
    <source>
        <dbReference type="ARBA" id="ARBA00009347"/>
    </source>
</evidence>
<evidence type="ECO:0000256" key="1">
    <source>
        <dbReference type="ARBA" id="ARBA00001974"/>
    </source>
</evidence>
<dbReference type="GO" id="GO:0050660">
    <property type="term" value="F:flavin adenine dinucleotide binding"/>
    <property type="evidence" value="ECO:0007669"/>
    <property type="project" value="InterPro"/>
</dbReference>
<feature type="domain" description="Acyl-CoA dehydrogenase/oxidase N-terminal" evidence="11">
    <location>
        <begin position="6"/>
        <end position="118"/>
    </location>
</feature>
<dbReference type="FunFam" id="1.10.540.10:FF:000002">
    <property type="entry name" value="Acyl-CoA dehydrogenase FadE19"/>
    <property type="match status" value="1"/>
</dbReference>
<evidence type="ECO:0000259" key="10">
    <source>
        <dbReference type="Pfam" id="PF02770"/>
    </source>
</evidence>
<keyword evidence="4 8" id="KW-0274">FAD</keyword>
<comment type="cofactor">
    <cofactor evidence="1 8">
        <name>FAD</name>
        <dbReference type="ChEBI" id="CHEBI:57692"/>
    </cofactor>
</comment>
<dbReference type="Pfam" id="PF00441">
    <property type="entry name" value="Acyl-CoA_dh_1"/>
    <property type="match status" value="1"/>
</dbReference>
<keyword evidence="13" id="KW-1185">Reference proteome</keyword>
<dbReference type="FunFam" id="1.20.140.10:FF:000004">
    <property type="entry name" value="Acyl-CoA dehydrogenase FadE25"/>
    <property type="match status" value="1"/>
</dbReference>
<dbReference type="PATRIC" id="fig|1191523.3.peg.439"/>
<reference evidence="12 13" key="1">
    <citation type="journal article" date="2013" name="PLoS ONE">
        <title>Genomic analysis of Melioribacter roseus, facultatively anaerobic organotrophic bacterium representing a novel deep lineage within Bacteriodetes/Chlorobi group.</title>
        <authorList>
            <person name="Kadnikov V.V."/>
            <person name="Mardanov A.V."/>
            <person name="Podosokorskaya O.A."/>
            <person name="Gavrilov S.N."/>
            <person name="Kublanov I.V."/>
            <person name="Beletsky A.V."/>
            <person name="Bonch-Osmolovskaya E.A."/>
            <person name="Ravin N.V."/>
        </authorList>
    </citation>
    <scope>NUCLEOTIDE SEQUENCE [LARGE SCALE GENOMIC DNA]</scope>
    <source>
        <strain evidence="13">JCM 17771 / P3M-2</strain>
    </source>
</reference>
<dbReference type="InterPro" id="IPR046373">
    <property type="entry name" value="Acyl-CoA_Oxase/DH_mid-dom_sf"/>
</dbReference>
<dbReference type="InterPro" id="IPR006091">
    <property type="entry name" value="Acyl-CoA_Oxase/DH_mid-dom"/>
</dbReference>
<dbReference type="InterPro" id="IPR013786">
    <property type="entry name" value="AcylCoA_DH/ox_N"/>
</dbReference>
<dbReference type="InterPro" id="IPR009100">
    <property type="entry name" value="AcylCoA_DH/oxidase_NM_dom_sf"/>
</dbReference>
<dbReference type="InterPro" id="IPR037069">
    <property type="entry name" value="AcylCoA_DH/ox_N_sf"/>
</dbReference>
<evidence type="ECO:0000313" key="12">
    <source>
        <dbReference type="EMBL" id="AFN73663.1"/>
    </source>
</evidence>
<evidence type="ECO:0000256" key="4">
    <source>
        <dbReference type="ARBA" id="ARBA00022827"/>
    </source>
</evidence>
<dbReference type="Pfam" id="PF02771">
    <property type="entry name" value="Acyl-CoA_dh_N"/>
    <property type="match status" value="1"/>
</dbReference>
<dbReference type="STRING" id="1191523.MROS_0420"/>
<dbReference type="RefSeq" id="WP_014855100.1">
    <property type="nucleotide sequence ID" value="NC_018178.1"/>
</dbReference>
<dbReference type="Gene3D" id="2.40.110.10">
    <property type="entry name" value="Butyryl-CoA Dehydrogenase, subunit A, domain 2"/>
    <property type="match status" value="1"/>
</dbReference>
<evidence type="ECO:0000256" key="6">
    <source>
        <dbReference type="ARBA" id="ARBA00066362"/>
    </source>
</evidence>
<evidence type="ECO:0000259" key="11">
    <source>
        <dbReference type="Pfam" id="PF02771"/>
    </source>
</evidence>
<dbReference type="Proteomes" id="UP000009011">
    <property type="component" value="Chromosome"/>
</dbReference>
<dbReference type="InterPro" id="IPR009075">
    <property type="entry name" value="AcylCo_DH/oxidase_C"/>
</dbReference>
<dbReference type="EMBL" id="CP003557">
    <property type="protein sequence ID" value="AFN73663.1"/>
    <property type="molecule type" value="Genomic_DNA"/>
</dbReference>
<accession>I6ZX77</accession>
<protein>
    <recommendedName>
        <fullName evidence="7">Cyclohex-1-ene-1-carbonyl-CoA dehydrogenase</fullName>
        <ecNumber evidence="6">1.3.8.10</ecNumber>
    </recommendedName>
</protein>
<gene>
    <name evidence="12" type="ordered locus">MROS_0420</name>
</gene>
<dbReference type="FunFam" id="2.40.110.10:FF:000001">
    <property type="entry name" value="Acyl-CoA dehydrogenase, mitochondrial"/>
    <property type="match status" value="1"/>
</dbReference>
<dbReference type="KEGG" id="mro:MROS_0420"/>
<evidence type="ECO:0000256" key="8">
    <source>
        <dbReference type="RuleBase" id="RU362125"/>
    </source>
</evidence>
<dbReference type="AlphaFoldDB" id="I6ZX77"/>
<dbReference type="PANTHER" id="PTHR43884">
    <property type="entry name" value="ACYL-COA DEHYDROGENASE"/>
    <property type="match status" value="1"/>
</dbReference>